<dbReference type="Gene3D" id="3.40.50.720">
    <property type="entry name" value="NAD(P)-binding Rossmann-like Domain"/>
    <property type="match status" value="1"/>
</dbReference>
<dbReference type="eggNOG" id="COG1086">
    <property type="taxonomic scope" value="Bacteria"/>
</dbReference>
<sequence length="491" mass="57257">MNMESITQETDILTKNLEKKIVLRGIKKAILGTILAFSDLLILYFSFAIVSYLKYDGEFIRNLFYLKDIPSLYLISFIFILSFLFNKLYSFKTYLFWDEMKNIIKASFFSLIILLLFSFLNKVYYSRFVVIYGITLFVLLDMPFRYIYRKILYKLNIFKTNVLIIGAGEMGKIISDKIKAHTFTTYNIVGFLDDDEAKIGKKINDNYKVLGKTKDIDKILSQKNIDEIIIAIPTAKRETISKIISHLEGKVRRIKFIPDMYGLITFSTDIQDFDGVMTISASQGLLNPINRILKRVFDIIGGLIGGIFLIPLTIYVWIKIKLEDKGPVFFTQKRIGQNGKDIHILKFRSMIVDAEKVLFEMMEKDPKIKEEYLTHKKLKNDPRITKIGKFLRKTSLDEFPQFINVLKGNMSIVGPRPYLHREIPDMKESYYSIIKVKPGITGMWQVSGRNDLDFEERLKLDEYYVRNWSLWLDIIIILKTIKAVLDKKGAY</sequence>
<organism evidence="9 10">
    <name type="scientific">Marinitoga piezophila (strain DSM 14283 / JCM 11233 / KA3)</name>
    <dbReference type="NCBI Taxonomy" id="443254"/>
    <lineage>
        <taxon>Bacteria</taxon>
        <taxon>Thermotogati</taxon>
        <taxon>Thermotogota</taxon>
        <taxon>Thermotogae</taxon>
        <taxon>Petrotogales</taxon>
        <taxon>Petrotogaceae</taxon>
        <taxon>Marinitoga</taxon>
    </lineage>
</organism>
<dbReference type="GO" id="GO:0016780">
    <property type="term" value="F:phosphotransferase activity, for other substituted phosphate groups"/>
    <property type="evidence" value="ECO:0007669"/>
    <property type="project" value="TreeGrafter"/>
</dbReference>
<accession>H2J8B9</accession>
<dbReference type="EMBL" id="CP003257">
    <property type="protein sequence ID" value="AEX85603.1"/>
    <property type="molecule type" value="Genomic_DNA"/>
</dbReference>
<feature type="transmembrane region" description="Helical" evidence="7">
    <location>
        <begin position="103"/>
        <end position="120"/>
    </location>
</feature>
<dbReference type="eggNOG" id="COG2148">
    <property type="taxonomic scope" value="Bacteria"/>
</dbReference>
<dbReference type="NCBIfam" id="TIGR03025">
    <property type="entry name" value="EPS_sugtrans"/>
    <property type="match status" value="1"/>
</dbReference>
<dbReference type="PANTHER" id="PTHR30576:SF0">
    <property type="entry name" value="UNDECAPRENYL-PHOSPHATE N-ACETYLGALACTOSAMINYL 1-PHOSPHATE TRANSFERASE-RELATED"/>
    <property type="match status" value="1"/>
</dbReference>
<dbReference type="Pfam" id="PF02397">
    <property type="entry name" value="Bac_transf"/>
    <property type="match status" value="1"/>
</dbReference>
<protein>
    <submittedName>
        <fullName evidence="9">Undecaprenyl-phosphate galactose phosphotransferase, WbaP/exopolysaccharide biosynthesis polyprenyl glycosylphosphotransferase</fullName>
    </submittedName>
</protein>
<dbReference type="GO" id="GO:0005886">
    <property type="term" value="C:plasma membrane"/>
    <property type="evidence" value="ECO:0007669"/>
    <property type="project" value="InterPro"/>
</dbReference>
<evidence type="ECO:0000256" key="3">
    <source>
        <dbReference type="ARBA" id="ARBA00022679"/>
    </source>
</evidence>
<evidence type="ECO:0000313" key="10">
    <source>
        <dbReference type="Proteomes" id="UP000007161"/>
    </source>
</evidence>
<comment type="similarity">
    <text evidence="2">Belongs to the bacterial sugar transferase family.</text>
</comment>
<evidence type="ECO:0000313" key="9">
    <source>
        <dbReference type="EMBL" id="AEX85603.1"/>
    </source>
</evidence>
<feature type="transmembrane region" description="Helical" evidence="7">
    <location>
        <begin position="29"/>
        <end position="52"/>
    </location>
</feature>
<dbReference type="Proteomes" id="UP000007161">
    <property type="component" value="Chromosome"/>
</dbReference>
<feature type="transmembrane region" description="Helical" evidence="7">
    <location>
        <begin position="126"/>
        <end position="148"/>
    </location>
</feature>
<dbReference type="Pfam" id="PF13727">
    <property type="entry name" value="CoA_binding_3"/>
    <property type="match status" value="1"/>
</dbReference>
<feature type="transmembrane region" description="Helical" evidence="7">
    <location>
        <begin position="72"/>
        <end position="91"/>
    </location>
</feature>
<evidence type="ECO:0000256" key="6">
    <source>
        <dbReference type="ARBA" id="ARBA00023136"/>
    </source>
</evidence>
<evidence type="ECO:0000256" key="7">
    <source>
        <dbReference type="SAM" id="Phobius"/>
    </source>
</evidence>
<keyword evidence="5 7" id="KW-1133">Transmembrane helix</keyword>
<feature type="transmembrane region" description="Helical" evidence="7">
    <location>
        <begin position="296"/>
        <end position="318"/>
    </location>
</feature>
<dbReference type="OrthoDB" id="9808602at2"/>
<reference evidence="9 10" key="1">
    <citation type="journal article" date="2012" name="J. Bacteriol.">
        <title>Complete Genome Sequence of the Thermophilic, Piezophilic, Heterotrophic Bacterium Marinitoga piezophila KA3.</title>
        <authorList>
            <person name="Lucas S."/>
            <person name="Han J."/>
            <person name="Lapidus A."/>
            <person name="Cheng J.F."/>
            <person name="Goodwin L.A."/>
            <person name="Pitluck S."/>
            <person name="Peters L."/>
            <person name="Mikhailova N."/>
            <person name="Teshima H."/>
            <person name="Detter J.C."/>
            <person name="Han C."/>
            <person name="Tapia R."/>
            <person name="Land M."/>
            <person name="Hauser L."/>
            <person name="Kyrpides N.C."/>
            <person name="Ivanova N."/>
            <person name="Pagani I."/>
            <person name="Vannier P."/>
            <person name="Oger P."/>
            <person name="Bartlett D.H."/>
            <person name="Noll K.M."/>
            <person name="Woyke T."/>
            <person name="Jebbar M."/>
        </authorList>
    </citation>
    <scope>NUCLEOTIDE SEQUENCE [LARGE SCALE GENOMIC DNA]</scope>
    <source>
        <strain evidence="10">DSM 14283 / JCM 11233 / KA3</strain>
    </source>
</reference>
<gene>
    <name evidence="9" type="ordered locus">Marpi_1198</name>
</gene>
<feature type="domain" description="Bacterial sugar transferase" evidence="8">
    <location>
        <begin position="294"/>
        <end position="485"/>
    </location>
</feature>
<dbReference type="PANTHER" id="PTHR30576">
    <property type="entry name" value="COLANIC BIOSYNTHESIS UDP-GLUCOSE LIPID CARRIER TRANSFERASE"/>
    <property type="match status" value="1"/>
</dbReference>
<keyword evidence="3 9" id="KW-0808">Transferase</keyword>
<name>H2J8B9_MARPK</name>
<evidence type="ECO:0000256" key="4">
    <source>
        <dbReference type="ARBA" id="ARBA00022692"/>
    </source>
</evidence>
<keyword evidence="6 7" id="KW-0472">Membrane</keyword>
<dbReference type="KEGG" id="mpz:Marpi_1198"/>
<evidence type="ECO:0000259" key="8">
    <source>
        <dbReference type="Pfam" id="PF02397"/>
    </source>
</evidence>
<dbReference type="SUPFAM" id="SSF51735">
    <property type="entry name" value="NAD(P)-binding Rossmann-fold domains"/>
    <property type="match status" value="1"/>
</dbReference>
<dbReference type="NCBIfam" id="TIGR03022">
    <property type="entry name" value="WbaP_sugtrans"/>
    <property type="match status" value="1"/>
</dbReference>
<comment type="subcellular location">
    <subcellularLocation>
        <location evidence="1">Membrane</location>
        <topology evidence="1">Multi-pass membrane protein</topology>
    </subcellularLocation>
</comment>
<dbReference type="InterPro" id="IPR003362">
    <property type="entry name" value="Bact_transf"/>
</dbReference>
<evidence type="ECO:0000256" key="2">
    <source>
        <dbReference type="ARBA" id="ARBA00006464"/>
    </source>
</evidence>
<dbReference type="HOGENOM" id="CLU_024920_3_5_0"/>
<dbReference type="GO" id="GO:0000271">
    <property type="term" value="P:polysaccharide biosynthetic process"/>
    <property type="evidence" value="ECO:0007669"/>
    <property type="project" value="InterPro"/>
</dbReference>
<reference evidence="10" key="2">
    <citation type="submission" date="2012-01" db="EMBL/GenBank/DDBJ databases">
        <title>Complete sequence of chromosome of Marinitoga piezophila KA3.</title>
        <authorList>
            <person name="Lucas S."/>
            <person name="Han J."/>
            <person name="Lapidus A."/>
            <person name="Cheng J.-F."/>
            <person name="Goodwin L."/>
            <person name="Pitluck S."/>
            <person name="Peters L."/>
            <person name="Mikhailova N."/>
            <person name="Teshima H."/>
            <person name="Detter J.C."/>
            <person name="Han C."/>
            <person name="Tapia R."/>
            <person name="Land M."/>
            <person name="Hauser L."/>
            <person name="Kyrpides N."/>
            <person name="Ivanova N."/>
            <person name="Pagani I."/>
            <person name="Jebbar M."/>
            <person name="Vannier P."/>
            <person name="Oger P."/>
            <person name="Cario A."/>
            <person name="Bartlett D."/>
            <person name="Noll K.M."/>
            <person name="Woyke T."/>
        </authorList>
    </citation>
    <scope>NUCLEOTIDE SEQUENCE [LARGE SCALE GENOMIC DNA]</scope>
    <source>
        <strain evidence="10">DSM 14283 / JCM 11233 / KA3</strain>
    </source>
</reference>
<keyword evidence="10" id="KW-1185">Reference proteome</keyword>
<dbReference type="InterPro" id="IPR017472">
    <property type="entry name" value="Undecaprenyl-P_galact_Ptfrase"/>
</dbReference>
<evidence type="ECO:0000256" key="1">
    <source>
        <dbReference type="ARBA" id="ARBA00004141"/>
    </source>
</evidence>
<dbReference type="STRING" id="443254.Marpi_1198"/>
<proteinExistence type="inferred from homology"/>
<evidence type="ECO:0000256" key="5">
    <source>
        <dbReference type="ARBA" id="ARBA00022989"/>
    </source>
</evidence>
<keyword evidence="4 7" id="KW-0812">Transmembrane</keyword>
<dbReference type="InterPro" id="IPR036291">
    <property type="entry name" value="NAD(P)-bd_dom_sf"/>
</dbReference>
<dbReference type="AlphaFoldDB" id="H2J8B9"/>
<dbReference type="InterPro" id="IPR017475">
    <property type="entry name" value="EPS_sugar_tfrase"/>
</dbReference>